<accession>A0A6C0LBM4</accession>
<organism evidence="1">
    <name type="scientific">viral metagenome</name>
    <dbReference type="NCBI Taxonomy" id="1070528"/>
    <lineage>
        <taxon>unclassified sequences</taxon>
        <taxon>metagenomes</taxon>
        <taxon>organismal metagenomes</taxon>
    </lineage>
</organism>
<dbReference type="AlphaFoldDB" id="A0A6C0LBM4"/>
<proteinExistence type="predicted"/>
<name>A0A6C0LBM4_9ZZZZ</name>
<sequence length="284" mass="34035">MTSSLLIDDDILDYLKCHIDFGEYEKMKKVSVKYRKLFDLSPLLYSKSYDKLLYIKGITVEFILKIIEGNIRKKYRFKKNKQIIKKLMKYEELIGIAIYNNCSFVIEYLIDIIYNTSKRKCENIKNTMLDLYENETLYYRNLDMFCSTLTIITKYFKNDTDYYYNENLELLYKLNIGLLLFIIVKKFSLYSHIIANTSRSSVINLFSMQNKKIDEYLANIRDEQLYGNEKYFKKYYINTIIYLMKTLYIDISPDNTDTGDESNITHRIPCIYMITDEKDVSYDI</sequence>
<evidence type="ECO:0000313" key="1">
    <source>
        <dbReference type="EMBL" id="QHU27973.1"/>
    </source>
</evidence>
<protein>
    <submittedName>
        <fullName evidence="1">Uncharacterized protein</fullName>
    </submittedName>
</protein>
<dbReference type="EMBL" id="MN740467">
    <property type="protein sequence ID" value="QHU27973.1"/>
    <property type="molecule type" value="Genomic_DNA"/>
</dbReference>
<reference evidence="1" key="1">
    <citation type="journal article" date="2020" name="Nature">
        <title>Giant virus diversity and host interactions through global metagenomics.</title>
        <authorList>
            <person name="Schulz F."/>
            <person name="Roux S."/>
            <person name="Paez-Espino D."/>
            <person name="Jungbluth S."/>
            <person name="Walsh D.A."/>
            <person name="Denef V.J."/>
            <person name="McMahon K.D."/>
            <person name="Konstantinidis K.T."/>
            <person name="Eloe-Fadrosh E.A."/>
            <person name="Kyrpides N.C."/>
            <person name="Woyke T."/>
        </authorList>
    </citation>
    <scope>NUCLEOTIDE SEQUENCE</scope>
    <source>
        <strain evidence="1">GVMAG-M-3300027769-26</strain>
    </source>
</reference>